<dbReference type="EMBL" id="CP134050">
    <property type="protein sequence ID" value="WNC12144.1"/>
    <property type="molecule type" value="Genomic_DNA"/>
</dbReference>
<keyword evidence="3" id="KW-1185">Reference proteome</keyword>
<dbReference type="Proteomes" id="UP001256827">
    <property type="component" value="Chromosome"/>
</dbReference>
<accession>A0ABY9SWG0</accession>
<feature type="region of interest" description="Disordered" evidence="1">
    <location>
        <begin position="140"/>
        <end position="165"/>
    </location>
</feature>
<dbReference type="Pfam" id="PF13376">
    <property type="entry name" value="OmdA"/>
    <property type="match status" value="1"/>
</dbReference>
<organism evidence="2 3">
    <name type="scientific">Brevibacillus brevis</name>
    <name type="common">Bacillus brevis</name>
    <dbReference type="NCBI Taxonomy" id="1393"/>
    <lineage>
        <taxon>Bacteria</taxon>
        <taxon>Bacillati</taxon>
        <taxon>Bacillota</taxon>
        <taxon>Bacilli</taxon>
        <taxon>Bacillales</taxon>
        <taxon>Paenibacillaceae</taxon>
        <taxon>Brevibacillus</taxon>
    </lineage>
</organism>
<evidence type="ECO:0000313" key="3">
    <source>
        <dbReference type="Proteomes" id="UP001256827"/>
    </source>
</evidence>
<sequence>MNTDLAKKLRWKPGMNLLLLNAPKEHLVQLMPASEEGALTSANDPESAVKSSFELVLLFVKSAAELKEWSRLAVSSVEKDGLLWIAYPKKTSKIKTDIHRDQGWEPIAEAGLEGIALVSVDDTWSAMRFRPIELVKNPRSSRVKESTSSSASTQERVVTVPGDLQDELDKHPEAKTFFDQLAYTHRKEYVRWITDAKREQTRTDRIAKTIERLQQGLKSPFR</sequence>
<dbReference type="RefSeq" id="WP_310763412.1">
    <property type="nucleotide sequence ID" value="NZ_CP134050.1"/>
</dbReference>
<reference evidence="2 3" key="1">
    <citation type="submission" date="2023-09" db="EMBL/GenBank/DDBJ databases">
        <title>Complete Genome and Methylome dissection of Bacillus brevis NEB573 original source of BbsI restriction endonuclease.</title>
        <authorList>
            <person name="Fomenkov A."/>
            <person name="Roberts R.D."/>
        </authorList>
    </citation>
    <scope>NUCLEOTIDE SEQUENCE [LARGE SCALE GENOMIC DNA]</scope>
    <source>
        <strain evidence="2 3">NEB573</strain>
    </source>
</reference>
<proteinExistence type="predicted"/>
<name>A0ABY9SWG0_BREBE</name>
<evidence type="ECO:0000313" key="2">
    <source>
        <dbReference type="EMBL" id="WNC12144.1"/>
    </source>
</evidence>
<protein>
    <submittedName>
        <fullName evidence="2">YdeI/OmpD-associated family protein</fullName>
    </submittedName>
</protein>
<evidence type="ECO:0000256" key="1">
    <source>
        <dbReference type="SAM" id="MobiDB-lite"/>
    </source>
</evidence>
<gene>
    <name evidence="2" type="ORF">RGB73_15475</name>
</gene>